<gene>
    <name evidence="1" type="ORF">RM764_44970</name>
</gene>
<dbReference type="Proteomes" id="UP001183809">
    <property type="component" value="Unassembled WGS sequence"/>
</dbReference>
<keyword evidence="2" id="KW-1185">Reference proteome</keyword>
<organism evidence="1 2">
    <name type="scientific">Streptomyces gibsoniae</name>
    <dbReference type="NCBI Taxonomy" id="3075529"/>
    <lineage>
        <taxon>Bacteria</taxon>
        <taxon>Bacillati</taxon>
        <taxon>Actinomycetota</taxon>
        <taxon>Actinomycetes</taxon>
        <taxon>Kitasatosporales</taxon>
        <taxon>Streptomycetaceae</taxon>
        <taxon>Streptomyces</taxon>
    </lineage>
</organism>
<evidence type="ECO:0008006" key="3">
    <source>
        <dbReference type="Google" id="ProtNLM"/>
    </source>
</evidence>
<accession>A0ABU2U9Z1</accession>
<name>A0ABU2U9Z1_9ACTN</name>
<dbReference type="SUPFAM" id="SSF48452">
    <property type="entry name" value="TPR-like"/>
    <property type="match status" value="2"/>
</dbReference>
<protein>
    <recommendedName>
        <fullName evidence="3">Tetratricopeptide repeat protein</fullName>
    </recommendedName>
</protein>
<reference evidence="2" key="1">
    <citation type="submission" date="2023-07" db="EMBL/GenBank/DDBJ databases">
        <title>30 novel species of actinomycetes from the DSMZ collection.</title>
        <authorList>
            <person name="Nouioui I."/>
        </authorList>
    </citation>
    <scope>NUCLEOTIDE SEQUENCE [LARGE SCALE GENOMIC DNA]</scope>
    <source>
        <strain evidence="2">DSM 41699</strain>
    </source>
</reference>
<evidence type="ECO:0000313" key="1">
    <source>
        <dbReference type="EMBL" id="MDT0469993.1"/>
    </source>
</evidence>
<comment type="caution">
    <text evidence="1">The sequence shown here is derived from an EMBL/GenBank/DDBJ whole genome shotgun (WGS) entry which is preliminary data.</text>
</comment>
<evidence type="ECO:0000313" key="2">
    <source>
        <dbReference type="Proteomes" id="UP001183809"/>
    </source>
</evidence>
<proteinExistence type="predicted"/>
<dbReference type="InterPro" id="IPR011990">
    <property type="entry name" value="TPR-like_helical_dom_sf"/>
</dbReference>
<dbReference type="EMBL" id="JAVREY010000150">
    <property type="protein sequence ID" value="MDT0469993.1"/>
    <property type="molecule type" value="Genomic_DNA"/>
</dbReference>
<dbReference type="Gene3D" id="1.25.40.10">
    <property type="entry name" value="Tetratricopeptide repeat domain"/>
    <property type="match status" value="2"/>
</dbReference>
<sequence>MHSTVKDLADFADRAAALEQRAIALGASVQLSLPLLPATPSTSVDHVIELALTFQRFGARDEYVQARELVAGLLRPHRERDPLEFANALGVLAAALAEADRPDEAVARLQECRTLLAPYAAPEISTERLTADSDALDGLALYARALLDLGGPLGVLGRPEEAISTRQQALAAYERCAAASLDFEPNVAVTSSRLADMLLDQPGGAEEALSAADRAVGILTARADFPPYREAVLPDLSYAHWLRTRALTRLDHLADAVAAGRQALTFLRVAAVSSAPHAWTLVTALELTSDLLADAQEHDEAQALAVEALEAADRTAEPFLQLLALWVHSRRLLDNSTAVAAWQDTRVIELLSAYSTLVENAPDPWLEELAMQLMRLSEHLADAPRIADAASAAALALTPYRRLVAADPDWTPAFCHALGVYADLCLRIGEEDQALAVAEHYLAVASSYSETSAVHARAQETLATCLARVGRVQEAEHAARACVDLWAALAVRDRPPTSSK</sequence>
<dbReference type="RefSeq" id="WP_311701422.1">
    <property type="nucleotide sequence ID" value="NZ_JAVREY010000150.1"/>
</dbReference>